<dbReference type="GO" id="GO:0000155">
    <property type="term" value="F:phosphorelay sensor kinase activity"/>
    <property type="evidence" value="ECO:0007669"/>
    <property type="project" value="InterPro"/>
</dbReference>
<dbReference type="InterPro" id="IPR003661">
    <property type="entry name" value="HisK_dim/P_dom"/>
</dbReference>
<dbReference type="SUPFAM" id="SSF47384">
    <property type="entry name" value="Homodimeric domain of signal transducing histidine kinase"/>
    <property type="match status" value="1"/>
</dbReference>
<dbReference type="Proteomes" id="UP000824056">
    <property type="component" value="Unassembled WGS sequence"/>
</dbReference>
<keyword evidence="9" id="KW-0067">ATP-binding</keyword>
<evidence type="ECO:0000256" key="10">
    <source>
        <dbReference type="ARBA" id="ARBA00022989"/>
    </source>
</evidence>
<dbReference type="PRINTS" id="PR00344">
    <property type="entry name" value="BCTRLSENSOR"/>
</dbReference>
<dbReference type="EMBL" id="DXBG01000170">
    <property type="protein sequence ID" value="HIZ65660.1"/>
    <property type="molecule type" value="Genomic_DNA"/>
</dbReference>
<dbReference type="SUPFAM" id="SSF55874">
    <property type="entry name" value="ATPase domain of HSP90 chaperone/DNA topoisomerase II/histidine kinase"/>
    <property type="match status" value="1"/>
</dbReference>
<evidence type="ECO:0000256" key="7">
    <source>
        <dbReference type="ARBA" id="ARBA00022741"/>
    </source>
</evidence>
<dbReference type="PANTHER" id="PTHR45453">
    <property type="entry name" value="PHOSPHATE REGULON SENSOR PROTEIN PHOR"/>
    <property type="match status" value="1"/>
</dbReference>
<feature type="transmembrane region" description="Helical" evidence="13">
    <location>
        <begin position="70"/>
        <end position="96"/>
    </location>
</feature>
<evidence type="ECO:0000256" key="6">
    <source>
        <dbReference type="ARBA" id="ARBA00022692"/>
    </source>
</evidence>
<keyword evidence="10 13" id="KW-1133">Transmembrane helix</keyword>
<evidence type="ECO:0000256" key="11">
    <source>
        <dbReference type="ARBA" id="ARBA00023012"/>
    </source>
</evidence>
<sequence length="380" mass="43959">MKNDKKWIVKLILLILGTFLFCYAAFYQVDYLMNGIFVDWFDRHFVQTETGYPPSLDTMYMTQHIDWSSLKAFCMFAFVIVTLFLVLVTAVTAYVYNRRKTRKTLSDLSQRIYRYMEKDLDIEDAFPSPYGEVGAQMEQVKFRVQKEEQRLLMESQRKNDLITYLAHDLKTPLTSVIGYLSLLEEAPDMPMEQKAKYTHIALEKAQRLEGLTEEFFEITQYNLQNIFLEKEKLDLSYMLMQMAEEFYPILSAHGNQAQLQVGENLELYADPERLARVFHNILKNAVAYSDPGTPVKIQAFQEQGQMVILFENQGKDIPKEKLDRIFEKFFRLDGSRRSHTGGAGLGLAIAKEIVELHGGTIAAKSENHRVSFTVKLPLSS</sequence>
<dbReference type="EC" id="2.7.13.3" evidence="3"/>
<evidence type="ECO:0000256" key="12">
    <source>
        <dbReference type="ARBA" id="ARBA00023136"/>
    </source>
</evidence>
<dbReference type="FunFam" id="3.30.565.10:FF:000013">
    <property type="entry name" value="Two-component sensor histidine kinase"/>
    <property type="match status" value="1"/>
</dbReference>
<dbReference type="SMART" id="SM00387">
    <property type="entry name" value="HATPase_c"/>
    <property type="match status" value="1"/>
</dbReference>
<keyword evidence="4" id="KW-0597">Phosphoprotein</keyword>
<name>A0A9D2JS66_9FIRM</name>
<comment type="catalytic activity">
    <reaction evidence="1">
        <text>ATP + protein L-histidine = ADP + protein N-phospho-L-histidine.</text>
        <dbReference type="EC" id="2.7.13.3"/>
    </reaction>
</comment>
<evidence type="ECO:0000256" key="13">
    <source>
        <dbReference type="SAM" id="Phobius"/>
    </source>
</evidence>
<dbReference type="InterPro" id="IPR036097">
    <property type="entry name" value="HisK_dim/P_sf"/>
</dbReference>
<dbReference type="InterPro" id="IPR005467">
    <property type="entry name" value="His_kinase_dom"/>
</dbReference>
<feature type="transmembrane region" description="Helical" evidence="13">
    <location>
        <begin position="7"/>
        <end position="26"/>
    </location>
</feature>
<evidence type="ECO:0000256" key="5">
    <source>
        <dbReference type="ARBA" id="ARBA00022679"/>
    </source>
</evidence>
<evidence type="ECO:0000313" key="15">
    <source>
        <dbReference type="EMBL" id="HIZ65660.1"/>
    </source>
</evidence>
<evidence type="ECO:0000259" key="14">
    <source>
        <dbReference type="PROSITE" id="PS50109"/>
    </source>
</evidence>
<dbReference type="InterPro" id="IPR003594">
    <property type="entry name" value="HATPase_dom"/>
</dbReference>
<keyword evidence="6 13" id="KW-0812">Transmembrane</keyword>
<dbReference type="GO" id="GO:0004721">
    <property type="term" value="F:phosphoprotein phosphatase activity"/>
    <property type="evidence" value="ECO:0007669"/>
    <property type="project" value="TreeGrafter"/>
</dbReference>
<dbReference type="AlphaFoldDB" id="A0A9D2JS66"/>
<organism evidence="15 16">
    <name type="scientific">Candidatus Blautia pullicola</name>
    <dbReference type="NCBI Taxonomy" id="2838498"/>
    <lineage>
        <taxon>Bacteria</taxon>
        <taxon>Bacillati</taxon>
        <taxon>Bacillota</taxon>
        <taxon>Clostridia</taxon>
        <taxon>Lachnospirales</taxon>
        <taxon>Lachnospiraceae</taxon>
        <taxon>Blautia</taxon>
    </lineage>
</organism>
<evidence type="ECO:0000256" key="4">
    <source>
        <dbReference type="ARBA" id="ARBA00022553"/>
    </source>
</evidence>
<comment type="caution">
    <text evidence="15">The sequence shown here is derived from an EMBL/GenBank/DDBJ whole genome shotgun (WGS) entry which is preliminary data.</text>
</comment>
<reference evidence="15" key="2">
    <citation type="submission" date="2021-04" db="EMBL/GenBank/DDBJ databases">
        <authorList>
            <person name="Gilroy R."/>
        </authorList>
    </citation>
    <scope>NUCLEOTIDE SEQUENCE</scope>
    <source>
        <strain evidence="15">1068</strain>
    </source>
</reference>
<evidence type="ECO:0000256" key="8">
    <source>
        <dbReference type="ARBA" id="ARBA00022777"/>
    </source>
</evidence>
<dbReference type="SMART" id="SM00388">
    <property type="entry name" value="HisKA"/>
    <property type="match status" value="1"/>
</dbReference>
<dbReference type="GO" id="GO:0005524">
    <property type="term" value="F:ATP binding"/>
    <property type="evidence" value="ECO:0007669"/>
    <property type="project" value="UniProtKB-KW"/>
</dbReference>
<accession>A0A9D2JS66</accession>
<dbReference type="Pfam" id="PF00512">
    <property type="entry name" value="HisKA"/>
    <property type="match status" value="1"/>
</dbReference>
<dbReference type="Gene3D" id="3.30.565.10">
    <property type="entry name" value="Histidine kinase-like ATPase, C-terminal domain"/>
    <property type="match status" value="1"/>
</dbReference>
<dbReference type="InterPro" id="IPR004358">
    <property type="entry name" value="Sig_transdc_His_kin-like_C"/>
</dbReference>
<keyword evidence="7" id="KW-0547">Nucleotide-binding</keyword>
<dbReference type="Gene3D" id="1.10.287.130">
    <property type="match status" value="1"/>
</dbReference>
<keyword evidence="8 15" id="KW-0418">Kinase</keyword>
<keyword evidence="12 13" id="KW-0472">Membrane</keyword>
<dbReference type="GO" id="GO:0005886">
    <property type="term" value="C:plasma membrane"/>
    <property type="evidence" value="ECO:0007669"/>
    <property type="project" value="TreeGrafter"/>
</dbReference>
<dbReference type="CDD" id="cd00082">
    <property type="entry name" value="HisKA"/>
    <property type="match status" value="1"/>
</dbReference>
<dbReference type="InterPro" id="IPR050351">
    <property type="entry name" value="BphY/WalK/GraS-like"/>
</dbReference>
<dbReference type="Pfam" id="PF02518">
    <property type="entry name" value="HATPase_c"/>
    <property type="match status" value="1"/>
</dbReference>
<dbReference type="GO" id="GO:0016036">
    <property type="term" value="P:cellular response to phosphate starvation"/>
    <property type="evidence" value="ECO:0007669"/>
    <property type="project" value="TreeGrafter"/>
</dbReference>
<reference evidence="15" key="1">
    <citation type="journal article" date="2021" name="PeerJ">
        <title>Extensive microbial diversity within the chicken gut microbiome revealed by metagenomics and culture.</title>
        <authorList>
            <person name="Gilroy R."/>
            <person name="Ravi A."/>
            <person name="Getino M."/>
            <person name="Pursley I."/>
            <person name="Horton D.L."/>
            <person name="Alikhan N.F."/>
            <person name="Baker D."/>
            <person name="Gharbi K."/>
            <person name="Hall N."/>
            <person name="Watson M."/>
            <person name="Adriaenssens E.M."/>
            <person name="Foster-Nyarko E."/>
            <person name="Jarju S."/>
            <person name="Secka A."/>
            <person name="Antonio M."/>
            <person name="Oren A."/>
            <person name="Chaudhuri R.R."/>
            <person name="La Ragione R."/>
            <person name="Hildebrand F."/>
            <person name="Pallen M.J."/>
        </authorList>
    </citation>
    <scope>NUCLEOTIDE SEQUENCE</scope>
    <source>
        <strain evidence="15">1068</strain>
    </source>
</reference>
<comment type="subcellular location">
    <subcellularLocation>
        <location evidence="2">Membrane</location>
    </subcellularLocation>
</comment>
<evidence type="ECO:0000256" key="9">
    <source>
        <dbReference type="ARBA" id="ARBA00022840"/>
    </source>
</evidence>
<evidence type="ECO:0000256" key="2">
    <source>
        <dbReference type="ARBA" id="ARBA00004370"/>
    </source>
</evidence>
<evidence type="ECO:0000256" key="3">
    <source>
        <dbReference type="ARBA" id="ARBA00012438"/>
    </source>
</evidence>
<evidence type="ECO:0000256" key="1">
    <source>
        <dbReference type="ARBA" id="ARBA00000085"/>
    </source>
</evidence>
<dbReference type="PROSITE" id="PS50109">
    <property type="entry name" value="HIS_KIN"/>
    <property type="match status" value="1"/>
</dbReference>
<keyword evidence="11" id="KW-0902">Two-component regulatory system</keyword>
<protein>
    <recommendedName>
        <fullName evidence="3">histidine kinase</fullName>
        <ecNumber evidence="3">2.7.13.3</ecNumber>
    </recommendedName>
</protein>
<dbReference type="PANTHER" id="PTHR45453:SF1">
    <property type="entry name" value="PHOSPHATE REGULON SENSOR PROTEIN PHOR"/>
    <property type="match status" value="1"/>
</dbReference>
<dbReference type="InterPro" id="IPR036890">
    <property type="entry name" value="HATPase_C_sf"/>
</dbReference>
<gene>
    <name evidence="15" type="ORF">H9809_07155</name>
</gene>
<feature type="domain" description="Histidine kinase" evidence="14">
    <location>
        <begin position="164"/>
        <end position="380"/>
    </location>
</feature>
<proteinExistence type="predicted"/>
<keyword evidence="5" id="KW-0808">Transferase</keyword>
<evidence type="ECO:0000313" key="16">
    <source>
        <dbReference type="Proteomes" id="UP000824056"/>
    </source>
</evidence>